<keyword evidence="4" id="KW-0274">FAD</keyword>
<evidence type="ECO:0000256" key="1">
    <source>
        <dbReference type="ARBA" id="ARBA00001974"/>
    </source>
</evidence>
<accession>A0A060JDW4</accession>
<reference evidence="8 9" key="1">
    <citation type="journal article" date="2014" name="Int. J. Syst. Evol. Microbiol.">
        <title>Rhodoluna lacicola gen. nov., sp. nov., a planktonic freshwater bacterium with stream-lined genome.</title>
        <authorList>
            <person name="Hahn M."/>
            <person name="Schmidt J."/>
            <person name="Taipale S.J."/>
            <person name="Doolittle W.F."/>
            <person name="Koll U."/>
        </authorList>
    </citation>
    <scope>NUCLEOTIDE SEQUENCE [LARGE SCALE GENOMIC DNA]</scope>
    <source>
        <strain evidence="8 9">MWH-Ta8</strain>
    </source>
</reference>
<comment type="cofactor">
    <cofactor evidence="1">
        <name>FAD</name>
        <dbReference type="ChEBI" id="CHEBI:57692"/>
    </cofactor>
</comment>
<feature type="domain" description="Rhodanese" evidence="7">
    <location>
        <begin position="458"/>
        <end position="544"/>
    </location>
</feature>
<evidence type="ECO:0000313" key="8">
    <source>
        <dbReference type="EMBL" id="AIC46960.1"/>
    </source>
</evidence>
<dbReference type="InterPro" id="IPR001763">
    <property type="entry name" value="Rhodanese-like_dom"/>
</dbReference>
<dbReference type="InterPro" id="IPR036188">
    <property type="entry name" value="FAD/NAD-bd_sf"/>
</dbReference>
<dbReference type="InterPro" id="IPR016156">
    <property type="entry name" value="FAD/NAD-linked_Rdtase_dimer_sf"/>
</dbReference>
<dbReference type="InterPro" id="IPR004099">
    <property type="entry name" value="Pyr_nucl-diS_OxRdtase_dimer"/>
</dbReference>
<dbReference type="PATRIC" id="fig|529884.3.peg.122"/>
<dbReference type="Proteomes" id="UP000067708">
    <property type="component" value="Chromosome"/>
</dbReference>
<evidence type="ECO:0000256" key="5">
    <source>
        <dbReference type="ARBA" id="ARBA00023002"/>
    </source>
</evidence>
<dbReference type="SMART" id="SM00450">
    <property type="entry name" value="RHOD"/>
    <property type="match status" value="1"/>
</dbReference>
<keyword evidence="6" id="KW-0676">Redox-active center</keyword>
<organism evidence="8 9">
    <name type="scientific">Rhodoluna lacicola</name>
    <dbReference type="NCBI Taxonomy" id="529884"/>
    <lineage>
        <taxon>Bacteria</taxon>
        <taxon>Bacillati</taxon>
        <taxon>Actinomycetota</taxon>
        <taxon>Actinomycetes</taxon>
        <taxon>Micrococcales</taxon>
        <taxon>Microbacteriaceae</taxon>
        <taxon>Luna cluster</taxon>
        <taxon>Luna-1 subcluster</taxon>
        <taxon>Rhodoluna</taxon>
    </lineage>
</organism>
<sequence>MKVVIIGGVASGMSAAARLRRLDEQAEITVYEMSEHVSYANCGLPYFVSDVISRRDNLLLQTPDALWNRFRIKAKVQHMVTAINREAKTVEVKNLATGKITNDTYDKLVIATGARPRKLDVPGIERALWLRNVTDADSVKQALQDAENKTVAILGAGFIGIELAENIRHIDIPVTIIQRSNSILGQFDPEMVQPLQAKLEKHGVKIILNAEADHITKDQVVLKDGRKIDAGLVFTAAGVDPDNSLAKAAGLKIGSTGGLWVDDQQRTSDPNIFAAGDAVEKHGQLTGEQTLVPLANLANRHGRLIADVIAGREVRAHNATGTVILGAFGHAVGITGLSERAAKKAGIAHEIIHIHPNNHAGYYPGSKRLSMKVLFDPLTGKILGAQANGEDGVDKRIDVIATAMHGGLTIDDLMDLELAYAPQFGSAKDAINIAGYVGNNVFNGTTPTVQWHQLEAARANGAQVVDVRSAGEHGFANIPGTVNIPVEELRDRLSEIQVEDVVVYCQVGQRGHIATQILKANGAKVRNLDGGYLTWAAGMESLAH</sequence>
<dbReference type="SUPFAM" id="SSF55424">
    <property type="entry name" value="FAD/NAD-linked reductases, dimerisation (C-terminal) domain"/>
    <property type="match status" value="1"/>
</dbReference>
<evidence type="ECO:0000313" key="9">
    <source>
        <dbReference type="Proteomes" id="UP000067708"/>
    </source>
</evidence>
<dbReference type="STRING" id="529884.Rhola_00001300"/>
<proteinExistence type="inferred from homology"/>
<dbReference type="HOGENOM" id="CLU_003291_1_2_11"/>
<dbReference type="KEGG" id="rla:Rhola_00001300"/>
<dbReference type="AlphaFoldDB" id="A0A060JDW4"/>
<evidence type="ECO:0000259" key="7">
    <source>
        <dbReference type="PROSITE" id="PS50206"/>
    </source>
</evidence>
<dbReference type="PRINTS" id="PR00368">
    <property type="entry name" value="FADPNR"/>
</dbReference>
<dbReference type="Pfam" id="PF00581">
    <property type="entry name" value="Rhodanese"/>
    <property type="match status" value="1"/>
</dbReference>
<dbReference type="Gene3D" id="3.40.250.10">
    <property type="entry name" value="Rhodanese-like domain"/>
    <property type="match status" value="1"/>
</dbReference>
<dbReference type="SUPFAM" id="SSF52821">
    <property type="entry name" value="Rhodanese/Cell cycle control phosphatase"/>
    <property type="match status" value="1"/>
</dbReference>
<dbReference type="EMBL" id="CP007490">
    <property type="protein sequence ID" value="AIC46960.1"/>
    <property type="molecule type" value="Genomic_DNA"/>
</dbReference>
<dbReference type="InterPro" id="IPR036873">
    <property type="entry name" value="Rhodanese-like_dom_sf"/>
</dbReference>
<dbReference type="Gene3D" id="3.50.50.60">
    <property type="entry name" value="FAD/NAD(P)-binding domain"/>
    <property type="match status" value="2"/>
</dbReference>
<dbReference type="InterPro" id="IPR023753">
    <property type="entry name" value="FAD/NAD-binding_dom"/>
</dbReference>
<name>A0A060JDW4_9MICO</name>
<gene>
    <name evidence="8" type="ORF">Rhola_00001300</name>
</gene>
<evidence type="ECO:0000256" key="6">
    <source>
        <dbReference type="ARBA" id="ARBA00023284"/>
    </source>
</evidence>
<dbReference type="PANTHER" id="PTHR43429:SF1">
    <property type="entry name" value="NAD(P)H SULFUR OXIDOREDUCTASE (COA-DEPENDENT)"/>
    <property type="match status" value="1"/>
</dbReference>
<dbReference type="eggNOG" id="COG0607">
    <property type="taxonomic scope" value="Bacteria"/>
</dbReference>
<dbReference type="GO" id="GO:0016491">
    <property type="term" value="F:oxidoreductase activity"/>
    <property type="evidence" value="ECO:0007669"/>
    <property type="project" value="UniProtKB-KW"/>
</dbReference>
<evidence type="ECO:0000256" key="4">
    <source>
        <dbReference type="ARBA" id="ARBA00022827"/>
    </source>
</evidence>
<dbReference type="InterPro" id="IPR050260">
    <property type="entry name" value="FAD-bd_OxRdtase"/>
</dbReference>
<dbReference type="Pfam" id="PF02852">
    <property type="entry name" value="Pyr_redox_dim"/>
    <property type="match status" value="1"/>
</dbReference>
<dbReference type="PRINTS" id="PR00469">
    <property type="entry name" value="PNDRDTASEII"/>
</dbReference>
<dbReference type="Pfam" id="PF07992">
    <property type="entry name" value="Pyr_redox_2"/>
    <property type="match status" value="1"/>
</dbReference>
<comment type="similarity">
    <text evidence="2">Belongs to the class-III pyridine nucleotide-disulfide oxidoreductase family.</text>
</comment>
<keyword evidence="9" id="KW-1185">Reference proteome</keyword>
<dbReference type="PROSITE" id="PS50206">
    <property type="entry name" value="RHODANESE_3"/>
    <property type="match status" value="1"/>
</dbReference>
<evidence type="ECO:0000256" key="2">
    <source>
        <dbReference type="ARBA" id="ARBA00009130"/>
    </source>
</evidence>
<dbReference type="RefSeq" id="WP_038501663.1">
    <property type="nucleotide sequence ID" value="NZ_CP007490.1"/>
</dbReference>
<dbReference type="SUPFAM" id="SSF51905">
    <property type="entry name" value="FAD/NAD(P)-binding domain"/>
    <property type="match status" value="1"/>
</dbReference>
<keyword evidence="3" id="KW-0285">Flavoprotein</keyword>
<dbReference type="PANTHER" id="PTHR43429">
    <property type="entry name" value="PYRIDINE NUCLEOTIDE-DISULFIDE OXIDOREDUCTASE DOMAIN-CONTAINING"/>
    <property type="match status" value="1"/>
</dbReference>
<dbReference type="eggNOG" id="COG0446">
    <property type="taxonomic scope" value="Bacteria"/>
</dbReference>
<keyword evidence="5" id="KW-0560">Oxidoreductase</keyword>
<protein>
    <submittedName>
        <fullName evidence="8">Putative NAD(FAD)-dependent dehydrogenase</fullName>
    </submittedName>
</protein>
<evidence type="ECO:0000256" key="3">
    <source>
        <dbReference type="ARBA" id="ARBA00022630"/>
    </source>
</evidence>